<evidence type="ECO:0000313" key="2">
    <source>
        <dbReference type="EMBL" id="KPV48012.1"/>
    </source>
</evidence>
<reference evidence="2 3" key="1">
    <citation type="submission" date="2015-09" db="EMBL/GenBank/DDBJ databases">
        <title>Draft genome sequence of Kouleothrix aurantiaca JCM 19913.</title>
        <authorList>
            <person name="Hemp J."/>
        </authorList>
    </citation>
    <scope>NUCLEOTIDE SEQUENCE [LARGE SCALE GENOMIC DNA]</scope>
    <source>
        <strain evidence="2 3">COM-B</strain>
    </source>
</reference>
<dbReference type="AlphaFoldDB" id="A0A0P9H1W1"/>
<dbReference type="EMBL" id="LJCR01003024">
    <property type="protein sequence ID" value="KPV48012.1"/>
    <property type="molecule type" value="Genomic_DNA"/>
</dbReference>
<feature type="compositionally biased region" description="Basic residues" evidence="1">
    <location>
        <begin position="79"/>
        <end position="89"/>
    </location>
</feature>
<protein>
    <submittedName>
        <fullName evidence="2">Uncharacterized protein</fullName>
    </submittedName>
</protein>
<feature type="compositionally biased region" description="Basic and acidic residues" evidence="1">
    <location>
        <begin position="69"/>
        <end position="78"/>
    </location>
</feature>
<gene>
    <name evidence="2" type="ORF">SE17_40355</name>
</gene>
<feature type="non-terminal residue" evidence="2">
    <location>
        <position position="1"/>
    </location>
</feature>
<organism evidence="2 3">
    <name type="scientific">Kouleothrix aurantiaca</name>
    <dbReference type="NCBI Taxonomy" id="186479"/>
    <lineage>
        <taxon>Bacteria</taxon>
        <taxon>Bacillati</taxon>
        <taxon>Chloroflexota</taxon>
        <taxon>Chloroflexia</taxon>
        <taxon>Chloroflexales</taxon>
        <taxon>Roseiflexineae</taxon>
        <taxon>Roseiflexaceae</taxon>
        <taxon>Kouleothrix</taxon>
    </lineage>
</organism>
<evidence type="ECO:0000256" key="1">
    <source>
        <dbReference type="SAM" id="MobiDB-lite"/>
    </source>
</evidence>
<accession>A0A0P9H1W1</accession>
<comment type="caution">
    <text evidence="2">The sequence shown here is derived from an EMBL/GenBank/DDBJ whole genome shotgun (WGS) entry which is preliminary data.</text>
</comment>
<proteinExistence type="predicted"/>
<name>A0A0P9H1W1_9CHLR</name>
<keyword evidence="3" id="KW-1185">Reference proteome</keyword>
<sequence>TYAGKDLWSRSLDPPAGKIRYSAEYELLEAARWRGLTWQDFDALEGDDQALIIAHYRTAQRLAAVDAWENRPKKDAHGAKRGTARRRRR</sequence>
<evidence type="ECO:0000313" key="3">
    <source>
        <dbReference type="Proteomes" id="UP000050509"/>
    </source>
</evidence>
<feature type="region of interest" description="Disordered" evidence="1">
    <location>
        <begin position="69"/>
        <end position="89"/>
    </location>
</feature>
<dbReference type="Proteomes" id="UP000050509">
    <property type="component" value="Unassembled WGS sequence"/>
</dbReference>